<evidence type="ECO:0000313" key="1">
    <source>
        <dbReference type="EMBL" id="CEF76216.1"/>
    </source>
</evidence>
<organism evidence="1 3">
    <name type="scientific">Gibberella zeae (strain ATCC MYA-4620 / CBS 123657 / FGSC 9075 / NRRL 31084 / PH-1)</name>
    <name type="common">Wheat head blight fungus</name>
    <name type="synonym">Fusarium graminearum</name>
    <dbReference type="NCBI Taxonomy" id="229533"/>
    <lineage>
        <taxon>Eukaryota</taxon>
        <taxon>Fungi</taxon>
        <taxon>Dikarya</taxon>
        <taxon>Ascomycota</taxon>
        <taxon>Pezizomycotina</taxon>
        <taxon>Sordariomycetes</taxon>
        <taxon>Hypocreomycetidae</taxon>
        <taxon>Hypocreales</taxon>
        <taxon>Nectriaceae</taxon>
        <taxon>Fusarium</taxon>
    </lineage>
</organism>
<dbReference type="EMBL" id="HG970333">
    <property type="protein sequence ID" value="CEF76216.1"/>
    <property type="molecule type" value="Genomic_DNA"/>
</dbReference>
<accession>A0A098DE40</accession>
<dbReference type="InParanoid" id="A0A098DE40"/>
<proteinExistence type="predicted"/>
<dbReference type="Proteomes" id="UP000070720">
    <property type="component" value="Chromosome 2"/>
</dbReference>
<name>A0A098DE40_GIBZE</name>
<protein>
    <submittedName>
        <fullName evidence="1">Chromosome 2, complete genome</fullName>
    </submittedName>
</protein>
<reference evidence="2 3" key="2">
    <citation type="journal article" date="2010" name="Nature">
        <title>Comparative genomics reveals mobile pathogenicity chromosomes in Fusarium.</title>
        <authorList>
            <person name="Ma L.J."/>
            <person name="van der Does H.C."/>
            <person name="Borkovich K.A."/>
            <person name="Coleman J.J."/>
            <person name="Daboussi M.J."/>
            <person name="Di Pietro A."/>
            <person name="Dufresne M."/>
            <person name="Freitag M."/>
            <person name="Grabherr M."/>
            <person name="Henrissat B."/>
            <person name="Houterman P.M."/>
            <person name="Kang S."/>
            <person name="Shim W.B."/>
            <person name="Woloshuk C."/>
            <person name="Xie X."/>
            <person name="Xu J.R."/>
            <person name="Antoniw J."/>
            <person name="Baker S.E."/>
            <person name="Bluhm B.H."/>
            <person name="Breakspear A."/>
            <person name="Brown D.W."/>
            <person name="Butchko R.A."/>
            <person name="Chapman S."/>
            <person name="Coulson R."/>
            <person name="Coutinho P.M."/>
            <person name="Danchin E.G."/>
            <person name="Diener A."/>
            <person name="Gale L.R."/>
            <person name="Gardiner D.M."/>
            <person name="Goff S."/>
            <person name="Hammond-Kosack K.E."/>
            <person name="Hilburn K."/>
            <person name="Hua-Van A."/>
            <person name="Jonkers W."/>
            <person name="Kazan K."/>
            <person name="Kodira C.D."/>
            <person name="Koehrsen M."/>
            <person name="Kumar L."/>
            <person name="Lee Y.H."/>
            <person name="Li L."/>
            <person name="Manners J.M."/>
            <person name="Miranda-Saavedra D."/>
            <person name="Mukherjee M."/>
            <person name="Park G."/>
            <person name="Park J."/>
            <person name="Park S.Y."/>
            <person name="Proctor R.H."/>
            <person name="Regev A."/>
            <person name="Ruiz-Roldan M.C."/>
            <person name="Sain D."/>
            <person name="Sakthikumar S."/>
            <person name="Sykes S."/>
            <person name="Schwartz D.C."/>
            <person name="Turgeon B.G."/>
            <person name="Wapinski I."/>
            <person name="Yoder O."/>
            <person name="Young S."/>
            <person name="Zeng Q."/>
            <person name="Zhou S."/>
            <person name="Galagan J."/>
            <person name="Cuomo C.A."/>
            <person name="Kistler H.C."/>
            <person name="Rep M."/>
        </authorList>
    </citation>
    <scope>GENOME REANNOTATION</scope>
    <source>
        <strain evidence="3">ATCC MYA-4620 / CBS 123657 / FGSC 9075 / NRRL 31084 / PH-1</strain>
        <strain evidence="2">PH-1 / ATCC MYA-4620 / FGSC 9075 / NRRL 31084</strain>
    </source>
</reference>
<reference evidence="2 3" key="1">
    <citation type="journal article" date="2007" name="Science">
        <title>The Fusarium graminearum genome reveals a link between localized polymorphism and pathogen specialization.</title>
        <authorList>
            <person name="Cuomo C.A."/>
            <person name="Gueldener U."/>
            <person name="Xu J.-R."/>
            <person name="Trail F."/>
            <person name="Turgeon B.G."/>
            <person name="Di Pietro A."/>
            <person name="Walton J.D."/>
            <person name="Ma L.-J."/>
            <person name="Baker S.E."/>
            <person name="Rep M."/>
            <person name="Adam G."/>
            <person name="Antoniw J."/>
            <person name="Baldwin T."/>
            <person name="Calvo S.E."/>
            <person name="Chang Y.-L."/>
            <person name="DeCaprio D."/>
            <person name="Gale L.R."/>
            <person name="Gnerre S."/>
            <person name="Goswami R.S."/>
            <person name="Hammond-Kosack K."/>
            <person name="Harris L.J."/>
            <person name="Hilburn K."/>
            <person name="Kennell J.C."/>
            <person name="Kroken S."/>
            <person name="Magnuson J.K."/>
            <person name="Mannhaupt G."/>
            <person name="Mauceli E.W."/>
            <person name="Mewes H.-W."/>
            <person name="Mitterbauer R."/>
            <person name="Muehlbauer G."/>
            <person name="Muensterkoetter M."/>
            <person name="Nelson D."/>
            <person name="O'Donnell K."/>
            <person name="Ouellet T."/>
            <person name="Qi W."/>
            <person name="Quesneville H."/>
            <person name="Roncero M.I.G."/>
            <person name="Seong K.-Y."/>
            <person name="Tetko I.V."/>
            <person name="Urban M."/>
            <person name="Waalwijk C."/>
            <person name="Ward T.J."/>
            <person name="Yao J."/>
            <person name="Birren B.W."/>
            <person name="Kistler H.C."/>
        </authorList>
    </citation>
    <scope>NUCLEOTIDE SEQUENCE [LARGE SCALE GENOMIC DNA]</scope>
    <source>
        <strain evidence="3">ATCC MYA-4620 / CBS 123657 / FGSC 9075 / NRRL 31084 / PH-1</strain>
        <strain evidence="2">PH-1 / ATCC MYA-4620 / FGSC 9075 / NRRL 31084</strain>
    </source>
</reference>
<gene>
    <name evidence="1" type="ORF">FGRAMPH1_01T08827</name>
</gene>
<evidence type="ECO:0000313" key="3">
    <source>
        <dbReference type="Proteomes" id="UP000070720"/>
    </source>
</evidence>
<evidence type="ECO:0000313" key="2">
    <source>
        <dbReference type="EnsemblFungi" id="CEF76216"/>
    </source>
</evidence>
<reference evidence="1 3" key="3">
    <citation type="journal article" date="2015" name="BMC Genomics">
        <title>The completed genome sequence of the pathogenic ascomycete fungus Fusarium graminearum.</title>
        <authorList>
            <person name="King R."/>
            <person name="Urban M."/>
            <person name="Hammond-Kosack M.C."/>
            <person name="Hassani-Pak K."/>
            <person name="Hammond-Kosack K.E."/>
        </authorList>
    </citation>
    <scope>NUCLEOTIDE SEQUENCE [LARGE SCALE GENOMIC DNA]</scope>
    <source>
        <strain evidence="3">ATCC MYA-4620 / CBS 123657 / FGSC 9075 / NRRL 31084 / PH-1</strain>
        <strain evidence="1">PH-1</strain>
    </source>
</reference>
<sequence length="137" mass="15131">MAVLSSIIPEATELLSHSDVLLNPGSIWDECSAVDGRSNFWDYGNGNIPLLSLGCFLLTSEPTRENFDTVVRTQAHLKELGMLQVLEGPDEQRLLESLKCLISRKVGKSPITSIVQELVHGLLNKHIQVYKGLKTGF</sequence>
<dbReference type="AlphaFoldDB" id="A0A098DE40"/>
<dbReference type="STRING" id="229533.A0A098DE40"/>
<dbReference type="EnsemblFungi" id="CEF76216">
    <property type="protein sequence ID" value="CEF76216"/>
    <property type="gene ID" value="FGRRES_13467"/>
</dbReference>
<accession>A0A0E0RY91</accession>
<keyword evidence="3" id="KW-1185">Reference proteome</keyword>
<reference evidence="2" key="4">
    <citation type="submission" date="2017-01" db="UniProtKB">
        <authorList>
            <consortium name="EnsemblFungi"/>
        </authorList>
    </citation>
    <scope>IDENTIFICATION</scope>
    <source>
        <strain evidence="2">PH-1 / ATCC MYA-4620 / FGSC 9075 / NRRL 31084</strain>
    </source>
</reference>